<dbReference type="PANTHER" id="PTHR35145">
    <property type="entry name" value="CYTOPLASMIC PROTEIN-RELATED"/>
    <property type="match status" value="1"/>
</dbReference>
<dbReference type="Gene3D" id="3.90.1150.30">
    <property type="match status" value="1"/>
</dbReference>
<dbReference type="SUPFAM" id="SSF142906">
    <property type="entry name" value="YjbR-like"/>
    <property type="match status" value="1"/>
</dbReference>
<comment type="caution">
    <text evidence="1">The sequence shown here is derived from an EMBL/GenBank/DDBJ whole genome shotgun (WGS) entry which is preliminary data.</text>
</comment>
<protein>
    <submittedName>
        <fullName evidence="1">MmcQ/YjbR family DNA-binding protein</fullName>
    </submittedName>
</protein>
<sequence length="117" mass="13294">MNIEELRALCLSMPAVTEDVKWDNDLCFSVGGKMFCVASLEPPFSFSFKVTDAEFDRLVELTNIVPAPYLARYKWVMAKKGHPLTSIEIEKMLWSSYTLIKSKLSKKQWQAALQNAG</sequence>
<dbReference type="Proteomes" id="UP001596405">
    <property type="component" value="Unassembled WGS sequence"/>
</dbReference>
<dbReference type="RefSeq" id="WP_082882898.1">
    <property type="nucleotide sequence ID" value="NZ_JBHSYQ010000015.1"/>
</dbReference>
<gene>
    <name evidence="1" type="ORF">ACFQHR_17370</name>
</gene>
<accession>A0ABW2DNT2</accession>
<dbReference type="InterPro" id="IPR038056">
    <property type="entry name" value="YjbR-like_sf"/>
</dbReference>
<dbReference type="InterPro" id="IPR007351">
    <property type="entry name" value="YjbR"/>
</dbReference>
<organism evidence="1 2">
    <name type="scientific">Rufibacter roseus</name>
    <dbReference type="NCBI Taxonomy" id="1567108"/>
    <lineage>
        <taxon>Bacteria</taxon>
        <taxon>Pseudomonadati</taxon>
        <taxon>Bacteroidota</taxon>
        <taxon>Cytophagia</taxon>
        <taxon>Cytophagales</taxon>
        <taxon>Hymenobacteraceae</taxon>
        <taxon>Rufibacter</taxon>
    </lineage>
</organism>
<dbReference type="InterPro" id="IPR058532">
    <property type="entry name" value="YjbR/MT2646/Rv2570-like"/>
</dbReference>
<dbReference type="GO" id="GO:0003677">
    <property type="term" value="F:DNA binding"/>
    <property type="evidence" value="ECO:0007669"/>
    <property type="project" value="UniProtKB-KW"/>
</dbReference>
<keyword evidence="1" id="KW-0238">DNA-binding</keyword>
<evidence type="ECO:0000313" key="2">
    <source>
        <dbReference type="Proteomes" id="UP001596405"/>
    </source>
</evidence>
<dbReference type="Pfam" id="PF04237">
    <property type="entry name" value="YjbR"/>
    <property type="match status" value="1"/>
</dbReference>
<reference evidence="2" key="1">
    <citation type="journal article" date="2019" name="Int. J. Syst. Evol. Microbiol.">
        <title>The Global Catalogue of Microorganisms (GCM) 10K type strain sequencing project: providing services to taxonomists for standard genome sequencing and annotation.</title>
        <authorList>
            <consortium name="The Broad Institute Genomics Platform"/>
            <consortium name="The Broad Institute Genome Sequencing Center for Infectious Disease"/>
            <person name="Wu L."/>
            <person name="Ma J."/>
        </authorList>
    </citation>
    <scope>NUCLEOTIDE SEQUENCE [LARGE SCALE GENOMIC DNA]</scope>
    <source>
        <strain evidence="2">CGMCC 4.7393</strain>
    </source>
</reference>
<keyword evidence="2" id="KW-1185">Reference proteome</keyword>
<name>A0ABW2DNT2_9BACT</name>
<dbReference type="EMBL" id="JBHSYQ010000015">
    <property type="protein sequence ID" value="MFC6999409.1"/>
    <property type="molecule type" value="Genomic_DNA"/>
</dbReference>
<evidence type="ECO:0000313" key="1">
    <source>
        <dbReference type="EMBL" id="MFC6999409.1"/>
    </source>
</evidence>
<dbReference type="PANTHER" id="PTHR35145:SF1">
    <property type="entry name" value="CYTOPLASMIC PROTEIN"/>
    <property type="match status" value="1"/>
</dbReference>
<proteinExistence type="predicted"/>